<proteinExistence type="predicted"/>
<keyword evidence="2" id="KW-1185">Reference proteome</keyword>
<gene>
    <name evidence="1" type="ORF">JAV76_04790</name>
</gene>
<evidence type="ECO:0000313" key="1">
    <source>
        <dbReference type="EMBL" id="MBI9114328.1"/>
    </source>
</evidence>
<name>A0A934M968_9MICO</name>
<accession>A0A934M968</accession>
<dbReference type="EMBL" id="JAEINH010000003">
    <property type="protein sequence ID" value="MBI9114328.1"/>
    <property type="molecule type" value="Genomic_DNA"/>
</dbReference>
<dbReference type="RefSeq" id="WP_198732889.1">
    <property type="nucleotide sequence ID" value="NZ_JAEINH010000003.1"/>
</dbReference>
<organism evidence="1 2">
    <name type="scientific">Sanguibacter suaedae</name>
    <dbReference type="NCBI Taxonomy" id="2795737"/>
    <lineage>
        <taxon>Bacteria</taxon>
        <taxon>Bacillati</taxon>
        <taxon>Actinomycetota</taxon>
        <taxon>Actinomycetes</taxon>
        <taxon>Micrococcales</taxon>
        <taxon>Sanguibacteraceae</taxon>
        <taxon>Sanguibacter</taxon>
    </lineage>
</organism>
<dbReference type="AlphaFoldDB" id="A0A934M968"/>
<comment type="caution">
    <text evidence="1">The sequence shown here is derived from an EMBL/GenBank/DDBJ whole genome shotgun (WGS) entry which is preliminary data.</text>
</comment>
<evidence type="ECO:0000313" key="2">
    <source>
        <dbReference type="Proteomes" id="UP000602087"/>
    </source>
</evidence>
<sequence>MTATDLQTHPRDLDVLVDQDSPTLDALTSAVEAHRPALIAPGGSPWFRFSAEPTQKCAGCDWVGASHSRHVAEQVMALVSVGAIPLTLVA</sequence>
<dbReference type="Proteomes" id="UP000602087">
    <property type="component" value="Unassembled WGS sequence"/>
</dbReference>
<reference evidence="1" key="1">
    <citation type="submission" date="2020-12" db="EMBL/GenBank/DDBJ databases">
        <title>Sanguibacter suaedae sp. nov., isolated from Suaeda aralocaspica.</title>
        <authorList>
            <person name="Ma Q."/>
        </authorList>
    </citation>
    <scope>NUCLEOTIDE SEQUENCE</scope>
    <source>
        <strain evidence="1">YZGR15</strain>
    </source>
</reference>
<protein>
    <submittedName>
        <fullName evidence="1">Uncharacterized protein</fullName>
    </submittedName>
</protein>